<dbReference type="Proteomes" id="UP000054279">
    <property type="component" value="Unassembled WGS sequence"/>
</dbReference>
<dbReference type="AlphaFoldDB" id="A0A0C9UGM3"/>
<organism evidence="2 3">
    <name type="scientific">Sphaerobolus stellatus (strain SS14)</name>
    <dbReference type="NCBI Taxonomy" id="990650"/>
    <lineage>
        <taxon>Eukaryota</taxon>
        <taxon>Fungi</taxon>
        <taxon>Dikarya</taxon>
        <taxon>Basidiomycota</taxon>
        <taxon>Agaricomycotina</taxon>
        <taxon>Agaricomycetes</taxon>
        <taxon>Phallomycetidae</taxon>
        <taxon>Geastrales</taxon>
        <taxon>Sphaerobolaceae</taxon>
        <taxon>Sphaerobolus</taxon>
    </lineage>
</organism>
<dbReference type="HOGENOM" id="CLU_037356_2_0_1"/>
<feature type="region of interest" description="Disordered" evidence="1">
    <location>
        <begin position="86"/>
        <end position="106"/>
    </location>
</feature>
<gene>
    <name evidence="2" type="ORF">M422DRAFT_274595</name>
</gene>
<evidence type="ECO:0000256" key="1">
    <source>
        <dbReference type="SAM" id="MobiDB-lite"/>
    </source>
</evidence>
<dbReference type="EMBL" id="KN837475">
    <property type="protein sequence ID" value="KIJ24576.1"/>
    <property type="molecule type" value="Genomic_DNA"/>
</dbReference>
<dbReference type="OrthoDB" id="244061at2759"/>
<protein>
    <submittedName>
        <fullName evidence="2">Uncharacterized protein</fullName>
    </submittedName>
</protein>
<sequence length="281" mass="31776">MSDSKESQSKRSRNAAELLSRFHEKQAQRDENPVEVSAVHGACFVYHPEGSHSLGMRFWMGSTKRTTPTGDRSMTAASTTDIALPDVGTQSLVSPGDRTSSRKRSRKLFENPSFQNRVRVPDQRPSYWSLYMWNALKEWHTNPMSIPNALRDDQDGYFLEEDIDIAAWISKVTADISRSAFMDQMKAVFGSHVNFDTAFSGFNKNLLIAAHEANMWITDASTPLRLSTTIVKGSSATSQETKTEKLPRGPDFLALVLKHCALSRVQIYDRIIPYMIRHEEK</sequence>
<evidence type="ECO:0000313" key="3">
    <source>
        <dbReference type="Proteomes" id="UP000054279"/>
    </source>
</evidence>
<name>A0A0C9UGM3_SPHS4</name>
<accession>A0A0C9UGM3</accession>
<reference evidence="2 3" key="1">
    <citation type="submission" date="2014-06" db="EMBL/GenBank/DDBJ databases">
        <title>Evolutionary Origins and Diversification of the Mycorrhizal Mutualists.</title>
        <authorList>
            <consortium name="DOE Joint Genome Institute"/>
            <consortium name="Mycorrhizal Genomics Consortium"/>
            <person name="Kohler A."/>
            <person name="Kuo A."/>
            <person name="Nagy L.G."/>
            <person name="Floudas D."/>
            <person name="Copeland A."/>
            <person name="Barry K.W."/>
            <person name="Cichocki N."/>
            <person name="Veneault-Fourrey C."/>
            <person name="LaButti K."/>
            <person name="Lindquist E.A."/>
            <person name="Lipzen A."/>
            <person name="Lundell T."/>
            <person name="Morin E."/>
            <person name="Murat C."/>
            <person name="Riley R."/>
            <person name="Ohm R."/>
            <person name="Sun H."/>
            <person name="Tunlid A."/>
            <person name="Henrissat B."/>
            <person name="Grigoriev I.V."/>
            <person name="Hibbett D.S."/>
            <person name="Martin F."/>
        </authorList>
    </citation>
    <scope>NUCLEOTIDE SEQUENCE [LARGE SCALE GENOMIC DNA]</scope>
    <source>
        <strain evidence="2 3">SS14</strain>
    </source>
</reference>
<evidence type="ECO:0000313" key="2">
    <source>
        <dbReference type="EMBL" id="KIJ24576.1"/>
    </source>
</evidence>
<keyword evidence="3" id="KW-1185">Reference proteome</keyword>
<proteinExistence type="predicted"/>